<feature type="domain" description="Myb/SANT-like DNA-binding" evidence="1">
    <location>
        <begin position="185"/>
        <end position="266"/>
    </location>
</feature>
<dbReference type="InterPro" id="IPR044822">
    <property type="entry name" value="Myb_DNA-bind_4"/>
</dbReference>
<dbReference type="EMBL" id="BEXD01003947">
    <property type="protein sequence ID" value="GBC04439.1"/>
    <property type="molecule type" value="Genomic_DNA"/>
</dbReference>
<evidence type="ECO:0000313" key="3">
    <source>
        <dbReference type="EMBL" id="GES73820.1"/>
    </source>
</evidence>
<dbReference type="EMBL" id="BLAL01000011">
    <property type="protein sequence ID" value="GES73820.1"/>
    <property type="molecule type" value="Genomic_DNA"/>
</dbReference>
<gene>
    <name evidence="3" type="ORF">RCL2_000133400</name>
    <name evidence="2" type="ORF">RclHR1_05690007</name>
</gene>
<protein>
    <recommendedName>
        <fullName evidence="1">Myb/SANT-like DNA-binding domain-containing protein</fullName>
    </recommendedName>
</protein>
<evidence type="ECO:0000313" key="2">
    <source>
        <dbReference type="EMBL" id="GBC04439.1"/>
    </source>
</evidence>
<comment type="caution">
    <text evidence="2">The sequence shown here is derived from an EMBL/GenBank/DDBJ whole genome shotgun (WGS) entry which is preliminary data.</text>
</comment>
<dbReference type="Gene3D" id="1.10.10.60">
    <property type="entry name" value="Homeodomain-like"/>
    <property type="match status" value="1"/>
</dbReference>
<evidence type="ECO:0000313" key="4">
    <source>
        <dbReference type="Proteomes" id="UP000247702"/>
    </source>
</evidence>
<dbReference type="Pfam" id="PF13837">
    <property type="entry name" value="Myb_DNA-bind_4"/>
    <property type="match status" value="1"/>
</dbReference>
<dbReference type="OrthoDB" id="2325336at2759"/>
<organism evidence="2 4">
    <name type="scientific">Rhizophagus clarus</name>
    <dbReference type="NCBI Taxonomy" id="94130"/>
    <lineage>
        <taxon>Eukaryota</taxon>
        <taxon>Fungi</taxon>
        <taxon>Fungi incertae sedis</taxon>
        <taxon>Mucoromycota</taxon>
        <taxon>Glomeromycotina</taxon>
        <taxon>Glomeromycetes</taxon>
        <taxon>Glomerales</taxon>
        <taxon>Glomeraceae</taxon>
        <taxon>Rhizophagus</taxon>
    </lineage>
</organism>
<dbReference type="AlphaFoldDB" id="A0A2Z6SGH0"/>
<dbReference type="Proteomes" id="UP000247702">
    <property type="component" value="Unassembled WGS sequence"/>
</dbReference>
<evidence type="ECO:0000259" key="1">
    <source>
        <dbReference type="Pfam" id="PF13837"/>
    </source>
</evidence>
<name>A0A2Z6SGH0_9GLOM</name>
<proteinExistence type="predicted"/>
<dbReference type="Proteomes" id="UP000615446">
    <property type="component" value="Unassembled WGS sequence"/>
</dbReference>
<accession>A0A2Z6SGH0</accession>
<reference evidence="3" key="2">
    <citation type="submission" date="2019-10" db="EMBL/GenBank/DDBJ databases">
        <title>Conservation and host-specific expression of non-tandemly repeated heterogenous ribosome RNA gene in arbuscular mycorrhizal fungi.</title>
        <authorList>
            <person name="Maeda T."/>
            <person name="Kobayashi Y."/>
            <person name="Nakagawa T."/>
            <person name="Ezawa T."/>
            <person name="Yamaguchi K."/>
            <person name="Bino T."/>
            <person name="Nishimoto Y."/>
            <person name="Shigenobu S."/>
            <person name="Kawaguchi M."/>
        </authorList>
    </citation>
    <scope>NUCLEOTIDE SEQUENCE</scope>
    <source>
        <strain evidence="3">HR1</strain>
    </source>
</reference>
<keyword evidence="4" id="KW-1185">Reference proteome</keyword>
<sequence>MSSSFSSDFLPEDNFNNFSLAGLHYRPVKYSYLYELFNINYHIKCEEIIIEDLPIINRGHQYDNVYHFDYKEPDTERVYYFTCRRLSPTFMFQFLNKYIYGIEFTKFENQEAFSVEHQDILRDRLIKDLTCYLEQNQFPTQNEILGLKFIEEYQNYTAISNIITAQLSGPSNENENLEKETSRKCVWHEEPVKLLLSFLIKHKKEVNQLAAKRGRGGNIKTKLWDDAVAMLSENGYHGRYTSKQCSIKWKNIKKDYKDNNNQSQYKSEVEEILNGNETISAPGSFMMMT</sequence>
<reference evidence="2 4" key="1">
    <citation type="submission" date="2017-11" db="EMBL/GenBank/DDBJ databases">
        <title>The genome of Rhizophagus clarus HR1 reveals common genetic basis of auxotrophy among arbuscular mycorrhizal fungi.</title>
        <authorList>
            <person name="Kobayashi Y."/>
        </authorList>
    </citation>
    <scope>NUCLEOTIDE SEQUENCE [LARGE SCALE GENOMIC DNA]</scope>
    <source>
        <strain evidence="2 4">HR1</strain>
    </source>
</reference>